<evidence type="ECO:0000313" key="7">
    <source>
        <dbReference type="Proteomes" id="UP000823598"/>
    </source>
</evidence>
<dbReference type="Gene3D" id="3.20.20.80">
    <property type="entry name" value="Glycosidases"/>
    <property type="match status" value="1"/>
</dbReference>
<keyword evidence="2" id="KW-0326">Glycosidase</keyword>
<dbReference type="InterPro" id="IPR019492">
    <property type="entry name" value="Cyclo-malto-dextrinase_C"/>
</dbReference>
<feature type="domain" description="Glycosyl hydrolase family 13 catalytic" evidence="5">
    <location>
        <begin position="127"/>
        <end position="547"/>
    </location>
</feature>
<dbReference type="PANTHER" id="PTHR10357">
    <property type="entry name" value="ALPHA-AMYLASE FAMILY MEMBER"/>
    <property type="match status" value="1"/>
</dbReference>
<organism evidence="6 7">
    <name type="scientific">Candidatus Limisoma faecipullorum</name>
    <dbReference type="NCBI Taxonomy" id="2840854"/>
    <lineage>
        <taxon>Bacteria</taxon>
        <taxon>Pseudomonadati</taxon>
        <taxon>Bacteroidota</taxon>
        <taxon>Bacteroidia</taxon>
        <taxon>Bacteroidales</taxon>
        <taxon>Candidatus Limisoma</taxon>
    </lineage>
</organism>
<dbReference type="GO" id="GO:0016798">
    <property type="term" value="F:hydrolase activity, acting on glycosyl bonds"/>
    <property type="evidence" value="ECO:0007669"/>
    <property type="project" value="UniProtKB-KW"/>
</dbReference>
<dbReference type="SMART" id="SM00642">
    <property type="entry name" value="Aamy"/>
    <property type="match status" value="1"/>
</dbReference>
<dbReference type="Pfam" id="PF10438">
    <property type="entry name" value="Cyc-maltodext_C"/>
    <property type="match status" value="1"/>
</dbReference>
<dbReference type="GO" id="GO:0005975">
    <property type="term" value="P:carbohydrate metabolic process"/>
    <property type="evidence" value="ECO:0007669"/>
    <property type="project" value="InterPro"/>
</dbReference>
<dbReference type="SUPFAM" id="SSF51011">
    <property type="entry name" value="Glycosyl hydrolase domain"/>
    <property type="match status" value="1"/>
</dbReference>
<feature type="signal peptide" evidence="4">
    <location>
        <begin position="1"/>
        <end position="20"/>
    </location>
</feature>
<dbReference type="EMBL" id="JADIMC010000100">
    <property type="protein sequence ID" value="MBO8477061.1"/>
    <property type="molecule type" value="Genomic_DNA"/>
</dbReference>
<gene>
    <name evidence="6" type="ORF">IAB88_08730</name>
</gene>
<keyword evidence="4" id="KW-0732">Signal</keyword>
<dbReference type="InterPro" id="IPR013783">
    <property type="entry name" value="Ig-like_fold"/>
</dbReference>
<feature type="chain" id="PRO_5038767948" evidence="4">
    <location>
        <begin position="21"/>
        <end position="634"/>
    </location>
</feature>
<dbReference type="Gene3D" id="2.60.40.10">
    <property type="entry name" value="Immunoglobulins"/>
    <property type="match status" value="1"/>
</dbReference>
<dbReference type="InterPro" id="IPR006047">
    <property type="entry name" value="GH13_cat_dom"/>
</dbReference>
<evidence type="ECO:0000256" key="1">
    <source>
        <dbReference type="ARBA" id="ARBA00022801"/>
    </source>
</evidence>
<dbReference type="InterPro" id="IPR015171">
    <property type="entry name" value="Cyc-maltodext_N"/>
</dbReference>
<comment type="caution">
    <text evidence="6">The sequence shown here is derived from an EMBL/GenBank/DDBJ whole genome shotgun (WGS) entry which is preliminary data.</text>
</comment>
<dbReference type="CDD" id="cd11340">
    <property type="entry name" value="AmyAc_bac_CMD_like_3"/>
    <property type="match status" value="1"/>
</dbReference>
<dbReference type="PANTHER" id="PTHR10357:SF210">
    <property type="entry name" value="MALTODEXTRIN GLUCOSIDASE"/>
    <property type="match status" value="1"/>
</dbReference>
<feature type="region of interest" description="Disordered" evidence="3">
    <location>
        <begin position="138"/>
        <end position="162"/>
    </location>
</feature>
<dbReference type="Proteomes" id="UP000823598">
    <property type="component" value="Unassembled WGS sequence"/>
</dbReference>
<protein>
    <submittedName>
        <fullName evidence="6">Glycoside hydrolase family 13 protein</fullName>
    </submittedName>
</protein>
<reference evidence="6" key="1">
    <citation type="submission" date="2020-10" db="EMBL/GenBank/DDBJ databases">
        <authorList>
            <person name="Gilroy R."/>
        </authorList>
    </citation>
    <scope>NUCLEOTIDE SEQUENCE</scope>
    <source>
        <strain evidence="6">6919</strain>
    </source>
</reference>
<evidence type="ECO:0000256" key="2">
    <source>
        <dbReference type="ARBA" id="ARBA00023295"/>
    </source>
</evidence>
<proteinExistence type="predicted"/>
<dbReference type="InterPro" id="IPR013780">
    <property type="entry name" value="Glyco_hydro_b"/>
</dbReference>
<evidence type="ECO:0000256" key="3">
    <source>
        <dbReference type="SAM" id="MobiDB-lite"/>
    </source>
</evidence>
<dbReference type="InterPro" id="IPR014756">
    <property type="entry name" value="Ig_E-set"/>
</dbReference>
<dbReference type="Pfam" id="PF09087">
    <property type="entry name" value="Cyc-maltodext_N"/>
    <property type="match status" value="1"/>
</dbReference>
<keyword evidence="1 6" id="KW-0378">Hydrolase</keyword>
<evidence type="ECO:0000259" key="5">
    <source>
        <dbReference type="SMART" id="SM00642"/>
    </source>
</evidence>
<dbReference type="Pfam" id="PF00128">
    <property type="entry name" value="Alpha-amylase"/>
    <property type="match status" value="1"/>
</dbReference>
<name>A0A9D9NKQ0_9BACT</name>
<dbReference type="InterPro" id="IPR017853">
    <property type="entry name" value="GH"/>
</dbReference>
<evidence type="ECO:0000313" key="6">
    <source>
        <dbReference type="EMBL" id="MBO8477061.1"/>
    </source>
</evidence>
<sequence length="634" mass="72421">MKKFIYGVSFAFAFVFTAMAADVKMEPPMWWTGMESHQLQIMVNGENIRDAVPSIDYDGVTIDSVARLDSPNYQFIYLTIDDGTKPGKMDIEFKSGESVLKTQYELLQRDSSSDSYVGFDSSDALYLIMPDRFADGNPDNNEVDGLRNPVSVDRSNPSGRHGGDLKGIMEHLDYIQQLGVTAIWLTPVLENDMPGGSYHGYATTDYYKVDPRFGSNEEYRQLVEECHKRGIKVVMDMIFNHCGLSHPWLEDLPSRDWLNSPIDMNELKANTVDSTGGAFKMPKDYKQTNFRLNTNHDPYGSKYDLGMTVDAWFTLSMPDLNQRNPHLMTYLIQNSIWWIETTKINGIRMDTYPYADMEAMARWNESVFREYPDFNIVGESWLHSEASIAYMQSGNKFNPIDTKLRTVMDFPFLNLSRPTFSEKTMPWGEGLNRLYDHLALDFLYPKPENLLIFLDNHDTDRFLLEMPKDLSQWKQAQVFLLTSRGIPQIYYGTELLMNGNKKVTDGLIRLDMPGGFPGDKTDEFTRDGRSAIQNEAFDFISCLLNWRKGNKAVAYGKTLHFMPDNGLYVYQRKAGDKKVTIIMNGSDEAVNGIDMSRYAEIMKPGDVFNDVISGKQVTIAEKMDFSPRAVLVLE</sequence>
<accession>A0A9D9NKQ0</accession>
<reference evidence="6" key="2">
    <citation type="journal article" date="2021" name="PeerJ">
        <title>Extensive microbial diversity within the chicken gut microbiome revealed by metagenomics and culture.</title>
        <authorList>
            <person name="Gilroy R."/>
            <person name="Ravi A."/>
            <person name="Getino M."/>
            <person name="Pursley I."/>
            <person name="Horton D.L."/>
            <person name="Alikhan N.F."/>
            <person name="Baker D."/>
            <person name="Gharbi K."/>
            <person name="Hall N."/>
            <person name="Watson M."/>
            <person name="Adriaenssens E.M."/>
            <person name="Foster-Nyarko E."/>
            <person name="Jarju S."/>
            <person name="Secka A."/>
            <person name="Antonio M."/>
            <person name="Oren A."/>
            <person name="Chaudhuri R.R."/>
            <person name="La Ragione R."/>
            <person name="Hildebrand F."/>
            <person name="Pallen M.J."/>
        </authorList>
    </citation>
    <scope>NUCLEOTIDE SEQUENCE</scope>
    <source>
        <strain evidence="6">6919</strain>
    </source>
</reference>
<dbReference type="SUPFAM" id="SSF81296">
    <property type="entry name" value="E set domains"/>
    <property type="match status" value="1"/>
</dbReference>
<dbReference type="Gene3D" id="2.60.40.1180">
    <property type="entry name" value="Golgi alpha-mannosidase II"/>
    <property type="match status" value="1"/>
</dbReference>
<evidence type="ECO:0000256" key="4">
    <source>
        <dbReference type="SAM" id="SignalP"/>
    </source>
</evidence>
<dbReference type="AlphaFoldDB" id="A0A9D9NKQ0"/>
<dbReference type="SUPFAM" id="SSF51445">
    <property type="entry name" value="(Trans)glycosidases"/>
    <property type="match status" value="1"/>
</dbReference>